<organism evidence="2">
    <name type="scientific">marine sediment metagenome</name>
    <dbReference type="NCBI Taxonomy" id="412755"/>
    <lineage>
        <taxon>unclassified sequences</taxon>
        <taxon>metagenomes</taxon>
        <taxon>ecological metagenomes</taxon>
    </lineage>
</organism>
<sequence>MKQNNMLGFLVVLAIVLSACAGTTPPPPPPPPPPPVDPHPPLNTRFNWTLARG</sequence>
<feature type="region of interest" description="Disordered" evidence="1">
    <location>
        <begin position="21"/>
        <end position="53"/>
    </location>
</feature>
<name>A0A0F9CT23_9ZZZZ</name>
<gene>
    <name evidence="2" type="ORF">LCGC14_2284090</name>
</gene>
<proteinExistence type="predicted"/>
<evidence type="ECO:0000313" key="2">
    <source>
        <dbReference type="EMBL" id="KKL52578.1"/>
    </source>
</evidence>
<evidence type="ECO:0000256" key="1">
    <source>
        <dbReference type="SAM" id="MobiDB-lite"/>
    </source>
</evidence>
<dbReference type="AlphaFoldDB" id="A0A0F9CT23"/>
<accession>A0A0F9CT23</accession>
<dbReference type="EMBL" id="LAZR01031842">
    <property type="protein sequence ID" value="KKL52578.1"/>
    <property type="molecule type" value="Genomic_DNA"/>
</dbReference>
<feature type="compositionally biased region" description="Pro residues" evidence="1">
    <location>
        <begin position="24"/>
        <end position="41"/>
    </location>
</feature>
<dbReference type="PROSITE" id="PS51257">
    <property type="entry name" value="PROKAR_LIPOPROTEIN"/>
    <property type="match status" value="1"/>
</dbReference>
<reference evidence="2" key="1">
    <citation type="journal article" date="2015" name="Nature">
        <title>Complex archaea that bridge the gap between prokaryotes and eukaryotes.</title>
        <authorList>
            <person name="Spang A."/>
            <person name="Saw J.H."/>
            <person name="Jorgensen S.L."/>
            <person name="Zaremba-Niedzwiedzka K."/>
            <person name="Martijn J."/>
            <person name="Lind A.E."/>
            <person name="van Eijk R."/>
            <person name="Schleper C."/>
            <person name="Guy L."/>
            <person name="Ettema T.J."/>
        </authorList>
    </citation>
    <scope>NUCLEOTIDE SEQUENCE</scope>
</reference>
<comment type="caution">
    <text evidence="2">The sequence shown here is derived from an EMBL/GenBank/DDBJ whole genome shotgun (WGS) entry which is preliminary data.</text>
</comment>
<feature type="non-terminal residue" evidence="2">
    <location>
        <position position="53"/>
    </location>
</feature>
<protein>
    <submittedName>
        <fullName evidence="2">Uncharacterized protein</fullName>
    </submittedName>
</protein>